<sequence length="325" mass="34611">MFSSPFSPPILSVSPFNLFPPLLVPFFPLLLPLSFLLLPSLSFCGTSLCPSGQFRFGPCIGDQCPPTCPGVCTCVGRRDCCTNQNAGGGGDGIAGGLISGGGASLPRLLLALLLGTGRPGLPSLQLALCRDNALNCCGDDSLGLLLAQLLFGGLTVSTTLAPPLAPGQLAIRDKMPRIREIQGEPPKAETIHKKGTTTTTKCPAGENLNGTTKNENVTTKRPQKAAVIHRKKSGGTRRKTARRKTTAQMTTTKRKTTTTTAHPPVVAQPMPQQFAVPPGLAIPKQQQQQQQLIRTLIGRGREGQNILMRERDKLVAMLMRRFMGG</sequence>
<proteinExistence type="predicted"/>
<feature type="region of interest" description="Disordered" evidence="1">
    <location>
        <begin position="196"/>
        <end position="265"/>
    </location>
</feature>
<keyword evidence="3" id="KW-1185">Reference proteome</keyword>
<evidence type="ECO:0000313" key="2">
    <source>
        <dbReference type="EMBL" id="KAL3085129.1"/>
    </source>
</evidence>
<feature type="compositionally biased region" description="Basic residues" evidence="1">
    <location>
        <begin position="221"/>
        <end position="245"/>
    </location>
</feature>
<reference evidence="2 3" key="1">
    <citation type="submission" date="2024-10" db="EMBL/GenBank/DDBJ databases">
        <authorList>
            <person name="Kim D."/>
        </authorList>
    </citation>
    <scope>NUCLEOTIDE SEQUENCE [LARGE SCALE GENOMIC DNA]</scope>
    <source>
        <strain evidence="2">Taebaek</strain>
    </source>
</reference>
<accession>A0ABD2IZ07</accession>
<evidence type="ECO:0000256" key="1">
    <source>
        <dbReference type="SAM" id="MobiDB-lite"/>
    </source>
</evidence>
<dbReference type="Proteomes" id="UP001620645">
    <property type="component" value="Unassembled WGS sequence"/>
</dbReference>
<name>A0ABD2IZ07_HETSC</name>
<protein>
    <submittedName>
        <fullName evidence="2">Uncharacterized protein</fullName>
    </submittedName>
</protein>
<gene>
    <name evidence="2" type="ORF">niasHS_010198</name>
</gene>
<organism evidence="2 3">
    <name type="scientific">Heterodera schachtii</name>
    <name type="common">Sugarbeet cyst nematode worm</name>
    <name type="synonym">Tylenchus schachtii</name>
    <dbReference type="NCBI Taxonomy" id="97005"/>
    <lineage>
        <taxon>Eukaryota</taxon>
        <taxon>Metazoa</taxon>
        <taxon>Ecdysozoa</taxon>
        <taxon>Nematoda</taxon>
        <taxon>Chromadorea</taxon>
        <taxon>Rhabditida</taxon>
        <taxon>Tylenchina</taxon>
        <taxon>Tylenchomorpha</taxon>
        <taxon>Tylenchoidea</taxon>
        <taxon>Heteroderidae</taxon>
        <taxon>Heteroderinae</taxon>
        <taxon>Heterodera</taxon>
    </lineage>
</organism>
<comment type="caution">
    <text evidence="2">The sequence shown here is derived from an EMBL/GenBank/DDBJ whole genome shotgun (WGS) entry which is preliminary data.</text>
</comment>
<evidence type="ECO:0000313" key="3">
    <source>
        <dbReference type="Proteomes" id="UP001620645"/>
    </source>
</evidence>
<dbReference type="EMBL" id="JBICCN010000232">
    <property type="protein sequence ID" value="KAL3085129.1"/>
    <property type="molecule type" value="Genomic_DNA"/>
</dbReference>
<feature type="compositionally biased region" description="Polar residues" evidence="1">
    <location>
        <begin position="208"/>
        <end position="220"/>
    </location>
</feature>
<dbReference type="AlphaFoldDB" id="A0ABD2IZ07"/>